<evidence type="ECO:0000313" key="2">
    <source>
        <dbReference type="EMBL" id="AKJ12217.1"/>
    </source>
</evidence>
<name>A0ABM5TMV0_9ACTN</name>
<sequence length="100" mass="10065">MRPALRADTAVRFFQTFGGALGASGFGTPLSRLYDGPGGVGSPAVLRGADRAAGVAAYVSALDTVFLCGAAVMVLAVLLALRLPGTRPARSETVTRTAAA</sequence>
<protein>
    <recommendedName>
        <fullName evidence="4">Major facilitator superfamily (MFS) profile domain-containing protein</fullName>
    </recommendedName>
</protein>
<keyword evidence="1" id="KW-0472">Membrane</keyword>
<dbReference type="EMBL" id="CP011497">
    <property type="protein sequence ID" value="AKJ12217.1"/>
    <property type="molecule type" value="Genomic_DNA"/>
</dbReference>
<keyword evidence="1" id="KW-1133">Transmembrane helix</keyword>
<dbReference type="Proteomes" id="UP000035366">
    <property type="component" value="Chromosome"/>
</dbReference>
<gene>
    <name evidence="2" type="ORF">ABB07_19915</name>
</gene>
<organism evidence="2 3">
    <name type="scientific">Streptomyces incarnatus</name>
    <dbReference type="NCBI Taxonomy" id="665007"/>
    <lineage>
        <taxon>Bacteria</taxon>
        <taxon>Bacillati</taxon>
        <taxon>Actinomycetota</taxon>
        <taxon>Actinomycetes</taxon>
        <taxon>Kitasatosporales</taxon>
        <taxon>Streptomycetaceae</taxon>
        <taxon>Streptomyces</taxon>
    </lineage>
</organism>
<reference evidence="2 3" key="1">
    <citation type="journal article" date="2015" name="ISME J.">
        <title>Draft Genome Sequence of Streptomyces incarnatus NRRL8089, which Produces the Nucleoside Antibiotic Sinefungin.</title>
        <authorList>
            <person name="Oshima K."/>
            <person name="Hattori M."/>
            <person name="Shimizu H."/>
            <person name="Fukuda K."/>
            <person name="Nemoto M."/>
            <person name="Inagaki K."/>
            <person name="Tamura T."/>
        </authorList>
    </citation>
    <scope>NUCLEOTIDE SEQUENCE [LARGE SCALE GENOMIC DNA]</scope>
    <source>
        <strain evidence="2 3">NRRL 8089</strain>
    </source>
</reference>
<evidence type="ECO:0000313" key="3">
    <source>
        <dbReference type="Proteomes" id="UP000035366"/>
    </source>
</evidence>
<evidence type="ECO:0000256" key="1">
    <source>
        <dbReference type="SAM" id="Phobius"/>
    </source>
</evidence>
<evidence type="ECO:0008006" key="4">
    <source>
        <dbReference type="Google" id="ProtNLM"/>
    </source>
</evidence>
<feature type="transmembrane region" description="Helical" evidence="1">
    <location>
        <begin position="55"/>
        <end position="81"/>
    </location>
</feature>
<keyword evidence="1" id="KW-0812">Transmembrane</keyword>
<keyword evidence="3" id="KW-1185">Reference proteome</keyword>
<accession>A0ABM5TMV0</accession>
<proteinExistence type="predicted"/>
<dbReference type="RefSeq" id="WP_208900015.1">
    <property type="nucleotide sequence ID" value="NZ_CP011497.1"/>
</dbReference>